<evidence type="ECO:0000313" key="2">
    <source>
        <dbReference type="EMBL" id="KAA4659859.1"/>
    </source>
</evidence>
<accession>A0A642C5U6</accession>
<dbReference type="InterPro" id="IPR032181">
    <property type="entry name" value="DUF5013"/>
</dbReference>
<dbReference type="Proteomes" id="UP000435985">
    <property type="component" value="Unassembled WGS sequence"/>
</dbReference>
<dbReference type="AlphaFoldDB" id="A0A642C5U6"/>
<proteinExistence type="predicted"/>
<comment type="caution">
    <text evidence="2">The sequence shown here is derived from an EMBL/GenBank/DDBJ whole genome shotgun (WGS) entry which is preliminary data.</text>
</comment>
<organism evidence="2 3">
    <name type="scientific">Bacteroides ovatus</name>
    <dbReference type="NCBI Taxonomy" id="28116"/>
    <lineage>
        <taxon>Bacteria</taxon>
        <taxon>Pseudomonadati</taxon>
        <taxon>Bacteroidota</taxon>
        <taxon>Bacteroidia</taxon>
        <taxon>Bacteroidales</taxon>
        <taxon>Bacteroidaceae</taxon>
        <taxon>Bacteroides</taxon>
    </lineage>
</organism>
<sequence>VSNKWGKPYDWKWNEVMETKNANGGAGFTEYNDGTIQFETTQWSQGYYDNGKIWQTFTLPEGKYEMRIEVKNAANIGSGSTNIHFAVAQGESLPDNEELEKSDIILSYLKFESEHTNKTSALPIFELTEEKTITVGWVVSFSDICRNIEFKSVRLWSVAE</sequence>
<protein>
    <submittedName>
        <fullName evidence="2">DUF5013 domain-containing protein</fullName>
    </submittedName>
</protein>
<evidence type="ECO:0000259" key="1">
    <source>
        <dbReference type="Pfam" id="PF16405"/>
    </source>
</evidence>
<feature type="non-terminal residue" evidence="2">
    <location>
        <position position="1"/>
    </location>
</feature>
<feature type="domain" description="DUF5013" evidence="1">
    <location>
        <begin position="2"/>
        <end position="136"/>
    </location>
</feature>
<evidence type="ECO:0000313" key="3">
    <source>
        <dbReference type="Proteomes" id="UP000435985"/>
    </source>
</evidence>
<reference evidence="2 3" key="1">
    <citation type="journal article" date="2019" name="Nat. Med.">
        <title>A library of human gut bacterial isolates paired with longitudinal multiomics data enables mechanistic microbiome research.</title>
        <authorList>
            <person name="Poyet M."/>
            <person name="Groussin M."/>
            <person name="Gibbons S.M."/>
            <person name="Avila-Pacheco J."/>
            <person name="Jiang X."/>
            <person name="Kearney S.M."/>
            <person name="Perrotta A.R."/>
            <person name="Berdy B."/>
            <person name="Zhao S."/>
            <person name="Lieberman T.D."/>
            <person name="Swanson P.K."/>
            <person name="Smith M."/>
            <person name="Roesemann S."/>
            <person name="Alexander J.E."/>
            <person name="Rich S.A."/>
            <person name="Livny J."/>
            <person name="Vlamakis H."/>
            <person name="Clish C."/>
            <person name="Bullock K."/>
            <person name="Deik A."/>
            <person name="Scott J."/>
            <person name="Pierce K.A."/>
            <person name="Xavier R.J."/>
            <person name="Alm E.J."/>
        </authorList>
    </citation>
    <scope>NUCLEOTIDE SEQUENCE [LARGE SCALE GENOMIC DNA]</scope>
    <source>
        <strain evidence="2 3">BIOML-A14</strain>
    </source>
</reference>
<dbReference type="EMBL" id="VWFO01000168">
    <property type="protein sequence ID" value="KAA4659859.1"/>
    <property type="molecule type" value="Genomic_DNA"/>
</dbReference>
<dbReference type="Pfam" id="PF16405">
    <property type="entry name" value="DUF5013"/>
    <property type="match status" value="1"/>
</dbReference>
<name>A0A642C5U6_BACOV</name>
<gene>
    <name evidence="2" type="ORF">F3B98_27945</name>
</gene>